<dbReference type="InterPro" id="IPR002821">
    <property type="entry name" value="Hydantoinase_A"/>
</dbReference>
<dbReference type="InterPro" id="IPR049517">
    <property type="entry name" value="ACX-like_C"/>
</dbReference>
<dbReference type="GO" id="GO:0006749">
    <property type="term" value="P:glutathione metabolic process"/>
    <property type="evidence" value="ECO:0007669"/>
    <property type="project" value="TreeGrafter"/>
</dbReference>
<dbReference type="EMBL" id="UINC01051026">
    <property type="protein sequence ID" value="SVB64691.1"/>
    <property type="molecule type" value="Genomic_DNA"/>
</dbReference>
<dbReference type="InterPro" id="IPR045079">
    <property type="entry name" value="Oxoprolinase-like"/>
</dbReference>
<dbReference type="Pfam" id="PF01968">
    <property type="entry name" value="Hydantoinase_A"/>
    <property type="match status" value="1"/>
</dbReference>
<feature type="domain" description="Hydantoinase A/oxoprolinase" evidence="1">
    <location>
        <begin position="1"/>
        <end position="282"/>
    </location>
</feature>
<dbReference type="PANTHER" id="PTHR11365">
    <property type="entry name" value="5-OXOPROLINASE RELATED"/>
    <property type="match status" value="1"/>
</dbReference>
<dbReference type="AlphaFoldDB" id="A0A382FRU2"/>
<proteinExistence type="predicted"/>
<dbReference type="Pfam" id="PF19278">
    <property type="entry name" value="Hydant_A_C"/>
    <property type="match status" value="1"/>
</dbReference>
<evidence type="ECO:0000259" key="2">
    <source>
        <dbReference type="Pfam" id="PF19278"/>
    </source>
</evidence>
<name>A0A382FRU2_9ZZZZ</name>
<protein>
    <submittedName>
        <fullName evidence="3">Uncharacterized protein</fullName>
    </submittedName>
</protein>
<sequence>TTVVSAYVGPVVERYLEALEGRLHENDFVGTLLMMLSDGLVETVERCRQRAVYLIGSGPAAAPAAAIYAGETAGHRNVLSFDMGGTSIDIGVIMDAEVPTRTESWAGDERVGIKMVDIHSAGAGGGSIAWIDSLGLLRVGPQSAGSDPGPACYDKGGTSPTTTDADVLLGYVDPDYFLGGEITLDRSRAVEAIRTGVAEPLGMTVTEGAQAILTAVSSFMTDQISEVFTSRGLDVRDIAIVAGGGAGPVHAAFIAELLSIPTVIVPSVAATFSAFGMFAMDIGRNYARSYVTWAEAADLGRITDLFEQMEDEASTGLRDMGAEEGEVEFVRTAAMRYIGQFSEVEVSFPSGEVTAASLSEAVANFHRRHEELYTFQMLWKGTEFLTFYLKATVQKARFELREAKAGTWDAAGAQKSTRECVFAGVVVDTPVYDGNLLLAGNRLEGPAIIEEATTTVVIPSTFTCEVDRQRGYVLTSRTDMGSAGTAEGEGS</sequence>
<dbReference type="PANTHER" id="PTHR11365:SF23">
    <property type="entry name" value="HYPOTHETICAL 5-OXOPROLINASE (EUROFUNG)-RELATED"/>
    <property type="match status" value="1"/>
</dbReference>
<reference evidence="3" key="1">
    <citation type="submission" date="2018-05" db="EMBL/GenBank/DDBJ databases">
        <authorList>
            <person name="Lanie J.A."/>
            <person name="Ng W.-L."/>
            <person name="Kazmierczak K.M."/>
            <person name="Andrzejewski T.M."/>
            <person name="Davidsen T.M."/>
            <person name="Wayne K.J."/>
            <person name="Tettelin H."/>
            <person name="Glass J.I."/>
            <person name="Rusch D."/>
            <person name="Podicherti R."/>
            <person name="Tsui H.-C.T."/>
            <person name="Winkler M.E."/>
        </authorList>
    </citation>
    <scope>NUCLEOTIDE SEQUENCE</scope>
</reference>
<evidence type="ECO:0000313" key="3">
    <source>
        <dbReference type="EMBL" id="SVB64691.1"/>
    </source>
</evidence>
<feature type="non-terminal residue" evidence="3">
    <location>
        <position position="1"/>
    </location>
</feature>
<evidence type="ECO:0000259" key="1">
    <source>
        <dbReference type="Pfam" id="PF01968"/>
    </source>
</evidence>
<dbReference type="GO" id="GO:0005829">
    <property type="term" value="C:cytosol"/>
    <property type="evidence" value="ECO:0007669"/>
    <property type="project" value="TreeGrafter"/>
</dbReference>
<dbReference type="GO" id="GO:0017168">
    <property type="term" value="F:5-oxoprolinase (ATP-hydrolyzing) activity"/>
    <property type="evidence" value="ECO:0007669"/>
    <property type="project" value="TreeGrafter"/>
</dbReference>
<gene>
    <name evidence="3" type="ORF">METZ01_LOCUS217545</name>
</gene>
<organism evidence="3">
    <name type="scientific">marine metagenome</name>
    <dbReference type="NCBI Taxonomy" id="408172"/>
    <lineage>
        <taxon>unclassified sequences</taxon>
        <taxon>metagenomes</taxon>
        <taxon>ecological metagenomes</taxon>
    </lineage>
</organism>
<feature type="domain" description="Acetophenone carboxylase-like C-terminal" evidence="2">
    <location>
        <begin position="301"/>
        <end position="470"/>
    </location>
</feature>
<accession>A0A382FRU2</accession>